<dbReference type="InterPro" id="IPR022085">
    <property type="entry name" value="OpdG"/>
</dbReference>
<dbReference type="PANTHER" id="PTHR38797:SF4">
    <property type="entry name" value="NUCLEAR PORE COMPLEX PROTEIN NUP85"/>
    <property type="match status" value="1"/>
</dbReference>
<reference evidence="1 2" key="1">
    <citation type="journal article" date="2016" name="Nat. Commun.">
        <title>Ectomycorrhizal ecology is imprinted in the genome of the dominant symbiotic fungus Cenococcum geophilum.</title>
        <authorList>
            <consortium name="DOE Joint Genome Institute"/>
            <person name="Peter M."/>
            <person name="Kohler A."/>
            <person name="Ohm R.A."/>
            <person name="Kuo A."/>
            <person name="Krutzmann J."/>
            <person name="Morin E."/>
            <person name="Arend M."/>
            <person name="Barry K.W."/>
            <person name="Binder M."/>
            <person name="Choi C."/>
            <person name="Clum A."/>
            <person name="Copeland A."/>
            <person name="Grisel N."/>
            <person name="Haridas S."/>
            <person name="Kipfer T."/>
            <person name="LaButti K."/>
            <person name="Lindquist E."/>
            <person name="Lipzen A."/>
            <person name="Maire R."/>
            <person name="Meier B."/>
            <person name="Mihaltcheva S."/>
            <person name="Molinier V."/>
            <person name="Murat C."/>
            <person name="Poggeler S."/>
            <person name="Quandt C.A."/>
            <person name="Sperisen C."/>
            <person name="Tritt A."/>
            <person name="Tisserant E."/>
            <person name="Crous P.W."/>
            <person name="Henrissat B."/>
            <person name="Nehls U."/>
            <person name="Egli S."/>
            <person name="Spatafora J.W."/>
            <person name="Grigoriev I.V."/>
            <person name="Martin F.M."/>
        </authorList>
    </citation>
    <scope>NUCLEOTIDE SEQUENCE [LARGE SCALE GENOMIC DNA]</scope>
    <source>
        <strain evidence="1 2">CBS 207.34</strain>
    </source>
</reference>
<dbReference type="PANTHER" id="PTHR38797">
    <property type="entry name" value="NUCLEAR PORE COMPLEX PROTEIN NUP85-RELATED"/>
    <property type="match status" value="1"/>
</dbReference>
<evidence type="ECO:0000313" key="1">
    <source>
        <dbReference type="EMBL" id="OCL09783.1"/>
    </source>
</evidence>
<proteinExistence type="predicted"/>
<keyword evidence="2" id="KW-1185">Reference proteome</keyword>
<evidence type="ECO:0000313" key="2">
    <source>
        <dbReference type="Proteomes" id="UP000250140"/>
    </source>
</evidence>
<dbReference type="Pfam" id="PF12311">
    <property type="entry name" value="DUF3632"/>
    <property type="match status" value="1"/>
</dbReference>
<dbReference type="AlphaFoldDB" id="A0A8E2JUB4"/>
<accession>A0A8E2JUB4</accession>
<organism evidence="1 2">
    <name type="scientific">Glonium stellatum</name>
    <dbReference type="NCBI Taxonomy" id="574774"/>
    <lineage>
        <taxon>Eukaryota</taxon>
        <taxon>Fungi</taxon>
        <taxon>Dikarya</taxon>
        <taxon>Ascomycota</taxon>
        <taxon>Pezizomycotina</taxon>
        <taxon>Dothideomycetes</taxon>
        <taxon>Pleosporomycetidae</taxon>
        <taxon>Gloniales</taxon>
        <taxon>Gloniaceae</taxon>
        <taxon>Glonium</taxon>
    </lineage>
</organism>
<protein>
    <submittedName>
        <fullName evidence="1">Uncharacterized protein</fullName>
    </submittedName>
</protein>
<gene>
    <name evidence="1" type="ORF">AOQ84DRAFT_387930</name>
</gene>
<dbReference type="InterPro" id="IPR053204">
    <property type="entry name" value="Oxopyrrolidines_Biosynth-assoc"/>
</dbReference>
<sequence length="268" mass="30554">MASHLVLKLRDDDPWIVAKKAFDIVAAYLQPDSSASATETAACLDALTPTKRQLCEGEESEQPGSFLLEFWETFVVIVRQVPHDHPSQKRLVELVKELDRLAATSAESVWAHLQRLDNVLADNWNVPSEQEDSFEPFKEWVNLNSFVSRLYGAGLIKWYRFAIWTIRDSLENSQVPAADLLESRVAAAAQWIENSASKLFKTLRDTEPSEGDRRAFKSPLFDEEKVLSLDRWAFWRSKFQELAELEVSQVVKTEAIRAAQVMDQVESI</sequence>
<dbReference type="Proteomes" id="UP000250140">
    <property type="component" value="Unassembled WGS sequence"/>
</dbReference>
<name>A0A8E2JUB4_9PEZI</name>
<dbReference type="OrthoDB" id="3350591at2759"/>
<dbReference type="EMBL" id="KV749361">
    <property type="protein sequence ID" value="OCL09783.1"/>
    <property type="molecule type" value="Genomic_DNA"/>
</dbReference>